<dbReference type="Proteomes" id="UP001165378">
    <property type="component" value="Unassembled WGS sequence"/>
</dbReference>
<dbReference type="SUPFAM" id="SSF55729">
    <property type="entry name" value="Acyl-CoA N-acyltransferases (Nat)"/>
    <property type="match status" value="1"/>
</dbReference>
<accession>A0AA41U136</accession>
<protein>
    <submittedName>
        <fullName evidence="2">GNAT family N-acetyltransferase</fullName>
    </submittedName>
</protein>
<feature type="domain" description="N-acetyltransferase" evidence="1">
    <location>
        <begin position="185"/>
        <end position="320"/>
    </location>
</feature>
<evidence type="ECO:0000313" key="2">
    <source>
        <dbReference type="EMBL" id="MCF2525734.1"/>
    </source>
</evidence>
<dbReference type="GO" id="GO:0016747">
    <property type="term" value="F:acyltransferase activity, transferring groups other than amino-acyl groups"/>
    <property type="evidence" value="ECO:0007669"/>
    <property type="project" value="InterPro"/>
</dbReference>
<sequence length="320" mass="34868">MRGPELVGGVVVRHLVGAEEVALFCGLPYGLNHELADDLAAGRRRVEWMWVALGGDGRVLARVAWWAPRAGEAPVLLDILDVDDAAEGVDRVGVAAALYDVAAKAVLGDGAPVGYVRFVEPGWRAEPAVRRGVEERMAVLERAGARLMVERLRLDWTPEAGTREPDGRLEFRAVRDDAELIGMMTEVLDGTLDAHSLADLETMTAREAAEAQFRDEFAAYTTPREWWRVATLPGSGEPVGFVVAARNSYNPILAYIGVLPAFRGRGYVDEVVAEGVRVLAAQDDVPRIRASTDLGNVPMAAAFERAGFRAFEHALHMAWE</sequence>
<reference evidence="2" key="1">
    <citation type="submission" date="2022-01" db="EMBL/GenBank/DDBJ databases">
        <title>Genome-Based Taxonomic Classification of the Phylum Actinobacteria.</title>
        <authorList>
            <person name="Gao Y."/>
        </authorList>
    </citation>
    <scope>NUCLEOTIDE SEQUENCE</scope>
    <source>
        <strain evidence="2">KLBMP 8922</strain>
    </source>
</reference>
<dbReference type="Pfam" id="PF13302">
    <property type="entry name" value="Acetyltransf_3"/>
    <property type="match status" value="1"/>
</dbReference>
<dbReference type="PROSITE" id="PS51186">
    <property type="entry name" value="GNAT"/>
    <property type="match status" value="1"/>
</dbReference>
<proteinExistence type="predicted"/>
<dbReference type="InterPro" id="IPR000182">
    <property type="entry name" value="GNAT_dom"/>
</dbReference>
<dbReference type="InterPro" id="IPR016181">
    <property type="entry name" value="Acyl_CoA_acyltransferase"/>
</dbReference>
<evidence type="ECO:0000259" key="1">
    <source>
        <dbReference type="PROSITE" id="PS51186"/>
    </source>
</evidence>
<organism evidence="2 3">
    <name type="scientific">Yinghuangia soli</name>
    <dbReference type="NCBI Taxonomy" id="2908204"/>
    <lineage>
        <taxon>Bacteria</taxon>
        <taxon>Bacillati</taxon>
        <taxon>Actinomycetota</taxon>
        <taxon>Actinomycetes</taxon>
        <taxon>Kitasatosporales</taxon>
        <taxon>Streptomycetaceae</taxon>
        <taxon>Yinghuangia</taxon>
    </lineage>
</organism>
<dbReference type="EMBL" id="JAKFHA010000001">
    <property type="protein sequence ID" value="MCF2525734.1"/>
    <property type="molecule type" value="Genomic_DNA"/>
</dbReference>
<dbReference type="Gene3D" id="3.40.630.30">
    <property type="match status" value="1"/>
</dbReference>
<name>A0AA41U136_9ACTN</name>
<dbReference type="AlphaFoldDB" id="A0AA41U136"/>
<evidence type="ECO:0000313" key="3">
    <source>
        <dbReference type="Proteomes" id="UP001165378"/>
    </source>
</evidence>
<gene>
    <name evidence="2" type="ORF">LZ495_00635</name>
</gene>
<comment type="caution">
    <text evidence="2">The sequence shown here is derived from an EMBL/GenBank/DDBJ whole genome shotgun (WGS) entry which is preliminary data.</text>
</comment>
<keyword evidence="3" id="KW-1185">Reference proteome</keyword>